<evidence type="ECO:0000313" key="2">
    <source>
        <dbReference type="EnsemblPlants" id="OB05G35540.1"/>
    </source>
</evidence>
<feature type="region of interest" description="Disordered" evidence="1">
    <location>
        <begin position="64"/>
        <end position="109"/>
    </location>
</feature>
<accession>J3MAD0</accession>
<dbReference type="Gramene" id="OB05G35540.1">
    <property type="protein sequence ID" value="OB05G35540.1"/>
    <property type="gene ID" value="OB05G35540"/>
</dbReference>
<dbReference type="Proteomes" id="UP000006038">
    <property type="component" value="Chromosome 5"/>
</dbReference>
<evidence type="ECO:0000313" key="3">
    <source>
        <dbReference type="Proteomes" id="UP000006038"/>
    </source>
</evidence>
<name>J3MAD0_ORYBR</name>
<evidence type="ECO:0000256" key="1">
    <source>
        <dbReference type="SAM" id="MobiDB-lite"/>
    </source>
</evidence>
<proteinExistence type="predicted"/>
<feature type="compositionally biased region" description="Low complexity" evidence="1">
    <location>
        <begin position="77"/>
        <end position="92"/>
    </location>
</feature>
<dbReference type="EnsemblPlants" id="OB05G35540.1">
    <property type="protein sequence ID" value="OB05G35540.1"/>
    <property type="gene ID" value="OB05G35540"/>
</dbReference>
<reference evidence="2" key="2">
    <citation type="submission" date="2013-04" db="UniProtKB">
        <authorList>
            <consortium name="EnsemblPlants"/>
        </authorList>
    </citation>
    <scope>IDENTIFICATION</scope>
</reference>
<dbReference type="AlphaFoldDB" id="J3MAD0"/>
<reference evidence="2" key="1">
    <citation type="journal article" date="2013" name="Nat. Commun.">
        <title>Whole-genome sequencing of Oryza brachyantha reveals mechanisms underlying Oryza genome evolution.</title>
        <authorList>
            <person name="Chen J."/>
            <person name="Huang Q."/>
            <person name="Gao D."/>
            <person name="Wang J."/>
            <person name="Lang Y."/>
            <person name="Liu T."/>
            <person name="Li B."/>
            <person name="Bai Z."/>
            <person name="Luis Goicoechea J."/>
            <person name="Liang C."/>
            <person name="Chen C."/>
            <person name="Zhang W."/>
            <person name="Sun S."/>
            <person name="Liao Y."/>
            <person name="Zhang X."/>
            <person name="Yang L."/>
            <person name="Song C."/>
            <person name="Wang M."/>
            <person name="Shi J."/>
            <person name="Liu G."/>
            <person name="Liu J."/>
            <person name="Zhou H."/>
            <person name="Zhou W."/>
            <person name="Yu Q."/>
            <person name="An N."/>
            <person name="Chen Y."/>
            <person name="Cai Q."/>
            <person name="Wang B."/>
            <person name="Liu B."/>
            <person name="Min J."/>
            <person name="Huang Y."/>
            <person name="Wu H."/>
            <person name="Li Z."/>
            <person name="Zhang Y."/>
            <person name="Yin Y."/>
            <person name="Song W."/>
            <person name="Jiang J."/>
            <person name="Jackson S.A."/>
            <person name="Wing R.A."/>
            <person name="Wang J."/>
            <person name="Chen M."/>
        </authorList>
    </citation>
    <scope>NUCLEOTIDE SEQUENCE [LARGE SCALE GENOMIC DNA]</scope>
    <source>
        <strain evidence="2">cv. IRGC 101232</strain>
    </source>
</reference>
<sequence length="128" mass="13819">MRTLSSEGRSHDRPRLRGGGCVLRASLRERDCVVGVAGLRGRLSLRRRRRLRSSRCRLISHGRLIHPPAAPSPAARPPVGGLSGGSSSCCPSSRDRKRRACPLQSPSRRRACLNSSPTSAVALARTGF</sequence>
<protein>
    <submittedName>
        <fullName evidence="2">Uncharacterized protein</fullName>
    </submittedName>
</protein>
<organism evidence="2">
    <name type="scientific">Oryza brachyantha</name>
    <name type="common">malo sina</name>
    <dbReference type="NCBI Taxonomy" id="4533"/>
    <lineage>
        <taxon>Eukaryota</taxon>
        <taxon>Viridiplantae</taxon>
        <taxon>Streptophyta</taxon>
        <taxon>Embryophyta</taxon>
        <taxon>Tracheophyta</taxon>
        <taxon>Spermatophyta</taxon>
        <taxon>Magnoliopsida</taxon>
        <taxon>Liliopsida</taxon>
        <taxon>Poales</taxon>
        <taxon>Poaceae</taxon>
        <taxon>BOP clade</taxon>
        <taxon>Oryzoideae</taxon>
        <taxon>Oryzeae</taxon>
        <taxon>Oryzinae</taxon>
        <taxon>Oryza</taxon>
    </lineage>
</organism>
<dbReference type="HOGENOM" id="CLU_160948_0_0_1"/>
<keyword evidence="3" id="KW-1185">Reference proteome</keyword>